<comment type="caution">
    <text evidence="1">The sequence shown here is derived from an EMBL/GenBank/DDBJ whole genome shotgun (WGS) entry which is preliminary data.</text>
</comment>
<accession>A0ABU7C0T8</accession>
<keyword evidence="2" id="KW-1185">Reference proteome</keyword>
<gene>
    <name evidence="1" type="ORF">ATANTOWER_024560</name>
</gene>
<name>A0ABU7C0T8_9TELE</name>
<dbReference type="EMBL" id="JAHUTI010074420">
    <property type="protein sequence ID" value="MED6256361.1"/>
    <property type="molecule type" value="Genomic_DNA"/>
</dbReference>
<organism evidence="1 2">
    <name type="scientific">Ataeniobius toweri</name>
    <dbReference type="NCBI Taxonomy" id="208326"/>
    <lineage>
        <taxon>Eukaryota</taxon>
        <taxon>Metazoa</taxon>
        <taxon>Chordata</taxon>
        <taxon>Craniata</taxon>
        <taxon>Vertebrata</taxon>
        <taxon>Euteleostomi</taxon>
        <taxon>Actinopterygii</taxon>
        <taxon>Neopterygii</taxon>
        <taxon>Teleostei</taxon>
        <taxon>Neoteleostei</taxon>
        <taxon>Acanthomorphata</taxon>
        <taxon>Ovalentaria</taxon>
        <taxon>Atherinomorphae</taxon>
        <taxon>Cyprinodontiformes</taxon>
        <taxon>Goodeidae</taxon>
        <taxon>Ataeniobius</taxon>
    </lineage>
</organism>
<sequence>MLHVEWSYGSQLWILNLHLHRNSGPHLPAASAGSYRILQPARSPTTGITFSDSPDFWPTDCAQDPPEKFCYQETTSLRTKTQRPETVIL</sequence>
<dbReference type="Proteomes" id="UP001345963">
    <property type="component" value="Unassembled WGS sequence"/>
</dbReference>
<evidence type="ECO:0000313" key="2">
    <source>
        <dbReference type="Proteomes" id="UP001345963"/>
    </source>
</evidence>
<protein>
    <submittedName>
        <fullName evidence="1">Uncharacterized protein</fullName>
    </submittedName>
</protein>
<reference evidence="1 2" key="1">
    <citation type="submission" date="2021-07" db="EMBL/GenBank/DDBJ databases">
        <authorList>
            <person name="Palmer J.M."/>
        </authorList>
    </citation>
    <scope>NUCLEOTIDE SEQUENCE [LARGE SCALE GENOMIC DNA]</scope>
    <source>
        <strain evidence="1 2">AT_MEX2019</strain>
        <tissue evidence="1">Muscle</tissue>
    </source>
</reference>
<proteinExistence type="predicted"/>
<evidence type="ECO:0000313" key="1">
    <source>
        <dbReference type="EMBL" id="MED6256361.1"/>
    </source>
</evidence>